<evidence type="ECO:0000313" key="16">
    <source>
        <dbReference type="Proteomes" id="UP000748531"/>
    </source>
</evidence>
<evidence type="ECO:0000256" key="2">
    <source>
        <dbReference type="ARBA" id="ARBA00007269"/>
    </source>
</evidence>
<dbReference type="Gene3D" id="3.30.1370.50">
    <property type="entry name" value="R3H-like domain"/>
    <property type="match status" value="1"/>
</dbReference>
<evidence type="ECO:0000256" key="11">
    <source>
        <dbReference type="SAM" id="MobiDB-lite"/>
    </source>
</evidence>
<evidence type="ECO:0000256" key="1">
    <source>
        <dbReference type="ARBA" id="ARBA00004123"/>
    </source>
</evidence>
<evidence type="ECO:0000256" key="8">
    <source>
        <dbReference type="ARBA" id="ARBA00023163"/>
    </source>
</evidence>
<comment type="subcellular location">
    <subcellularLocation>
        <location evidence="1">Nucleus</location>
    </subcellularLocation>
</comment>
<dbReference type="GO" id="GO:0005634">
    <property type="term" value="C:nucleus"/>
    <property type="evidence" value="ECO:0007669"/>
    <property type="project" value="UniProtKB-SubCell"/>
</dbReference>
<dbReference type="PROSITE" id="PS50089">
    <property type="entry name" value="ZF_RING_2"/>
    <property type="match status" value="1"/>
</dbReference>
<dbReference type="PANTHER" id="PTHR12360">
    <property type="entry name" value="NUCLEAR TRANSCRIPTION FACTOR, X-BOX BINDING 1 NFX1"/>
    <property type="match status" value="1"/>
</dbReference>
<dbReference type="SUPFAM" id="SSF57850">
    <property type="entry name" value="RING/U-box"/>
    <property type="match status" value="1"/>
</dbReference>
<dbReference type="InterPro" id="IPR019787">
    <property type="entry name" value="Znf_PHD-finger"/>
</dbReference>
<gene>
    <name evidence="15" type="ORF">PHET_03490</name>
</gene>
<feature type="domain" description="PHD-type" evidence="12">
    <location>
        <begin position="228"/>
        <end position="292"/>
    </location>
</feature>
<dbReference type="SMART" id="SM00438">
    <property type="entry name" value="ZnF_NFX"/>
    <property type="match status" value="9"/>
</dbReference>
<evidence type="ECO:0000256" key="10">
    <source>
        <dbReference type="PROSITE-ProRule" id="PRU00175"/>
    </source>
</evidence>
<keyword evidence="5 10" id="KW-0863">Zinc-finger</keyword>
<dbReference type="GO" id="GO:0000977">
    <property type="term" value="F:RNA polymerase II transcription regulatory region sequence-specific DNA binding"/>
    <property type="evidence" value="ECO:0007669"/>
    <property type="project" value="TreeGrafter"/>
</dbReference>
<evidence type="ECO:0000259" key="12">
    <source>
        <dbReference type="PROSITE" id="PS50016"/>
    </source>
</evidence>
<evidence type="ECO:0000256" key="4">
    <source>
        <dbReference type="ARBA" id="ARBA00022737"/>
    </source>
</evidence>
<dbReference type="GO" id="GO:0000122">
    <property type="term" value="P:negative regulation of transcription by RNA polymerase II"/>
    <property type="evidence" value="ECO:0007669"/>
    <property type="project" value="TreeGrafter"/>
</dbReference>
<dbReference type="InterPro" id="IPR001374">
    <property type="entry name" value="R3H_dom"/>
</dbReference>
<keyword evidence="9" id="KW-0539">Nucleus</keyword>
<keyword evidence="3" id="KW-0479">Metal-binding</keyword>
<dbReference type="AlphaFoldDB" id="A0A8J4SNP7"/>
<feature type="domain" description="R3H" evidence="14">
    <location>
        <begin position="1038"/>
        <end position="1113"/>
    </location>
</feature>
<dbReference type="GO" id="GO:0000981">
    <property type="term" value="F:DNA-binding transcription factor activity, RNA polymerase II-specific"/>
    <property type="evidence" value="ECO:0007669"/>
    <property type="project" value="TreeGrafter"/>
</dbReference>
<dbReference type="EMBL" id="LUCH01001711">
    <property type="protein sequence ID" value="KAF5402603.1"/>
    <property type="molecule type" value="Genomic_DNA"/>
</dbReference>
<evidence type="ECO:0000259" key="14">
    <source>
        <dbReference type="PROSITE" id="PS51061"/>
    </source>
</evidence>
<dbReference type="Pfam" id="PF01424">
    <property type="entry name" value="R3H"/>
    <property type="match status" value="1"/>
</dbReference>
<dbReference type="InterPro" id="IPR036867">
    <property type="entry name" value="R3H_dom_sf"/>
</dbReference>
<sequence>MYPFNERGYPDPHSGRFISVGYRGRSGIRLQPNLSLYCPPFPLTPRNIGDSRRMSFYIPNQSFPVYPNTNPDYHLSPFENFGIPGPRSNSTFCNPYGRPGIRPYRPTMDQVRYPTYYANPSGSQARPNTAVKKPDQVNQTQHNKWRKQRNRTQEAAPSTTSMGSASEQKAQNGSAKIEINSEEPCSTLNTEIQSDLNSTIIGTSSHFSIDTVDCNLRDKLINQLRRGTYQCVVCISKVHQQDPIWSCTTCFHIYHLSCIQSWAEKCQSGTITDASDPASSSSAWRCPACQTKQELPKVGTKNCVLEYTCFCGRIRNPEYHPARTSIPHGCDEVCGKLRNKRDFTEDNETVYKKQSACTHPCTDLCHPGPCPPCTATVQMTCPCTQVQRTLMCGDSPPGPCGHLCDRKLGDERHSGAANCSAGIHTCLFACHSDPCPPCAWILEIACYCGREQTEVACGSEMARKVNFTPDMVELLQAALLEFRESVANTTMDTAVTAGSDDSFQRLAENLESLAVSTPVAKVAQKTSVVKSQEASVALNQLYKPPIVKLGSSFSCSQVCGKQLTCEKHSCPEACHPGDCKPCALDPSRCFTCPCGKVPLSKLVSSGDPSGDRTSCTDSVPSCPNTCGRPHPICGHPCPELCHAGACPPCNLSITAKCRCGRTSKELTCVRFEELANSDGIPQMLCERVCKKRKVCGRHKCTNKCCELTVHPCSEVCGRRLTCQHHNCEEPCHSGPCGTCWRGVIYTELYCRCGFTVLHPPQPCGSAAPECTQPCSLSHDCDHPVRHPCHNEPTCPPCTVLMTKECPGGHGVQFSMPCFQPVLSCGRVCGKPLPGCSHLCQRICHVGDCLECVPGNDGNMVPSVCTQPCQKPRPDCGHPCTLPCHEAKGLSCVQAAAACVKSPTERKPGSHAAVALPPCQHRIDLVCSCSNRKERQPCHVVQLKKCLLTLQSDLSDQMVAISSLTKLGKTIREPLKLLACDESCVKAAESAQFADTADWKRGFSKDGEESARAAGADGKLAFEPPEYSEFLRQYALNNIAFATSVERQLFSMVQQFWKPPDKLETAPIRVLNHHFPPMNKKRRRFIRELVEFYGMEAYTFDPEPGRHVMVLAKRGEVRLPGGATDFRGSLTSCLQREFRGTVHVREGIPVPKKPEKKHGLPPAPTVRSSYAHILKHGCSQ</sequence>
<dbReference type="GO" id="GO:0008270">
    <property type="term" value="F:zinc ion binding"/>
    <property type="evidence" value="ECO:0007669"/>
    <property type="project" value="UniProtKB-KW"/>
</dbReference>
<dbReference type="Proteomes" id="UP000748531">
    <property type="component" value="Unassembled WGS sequence"/>
</dbReference>
<keyword evidence="6" id="KW-0862">Zinc</keyword>
<dbReference type="SMART" id="SM00393">
    <property type="entry name" value="R3H"/>
    <property type="match status" value="1"/>
</dbReference>
<evidence type="ECO:0008006" key="17">
    <source>
        <dbReference type="Google" id="ProtNLM"/>
    </source>
</evidence>
<feature type="compositionally biased region" description="Polar residues" evidence="11">
    <location>
        <begin position="118"/>
        <end position="127"/>
    </location>
</feature>
<dbReference type="OrthoDB" id="6512771at2759"/>
<reference evidence="15" key="1">
    <citation type="submission" date="2019-05" db="EMBL/GenBank/DDBJ databases">
        <title>Annotation for the trematode Paragonimus heterotremus.</title>
        <authorList>
            <person name="Choi Y.-J."/>
        </authorList>
    </citation>
    <scope>NUCLEOTIDE SEQUENCE</scope>
    <source>
        <strain evidence="15">LC</strain>
    </source>
</reference>
<feature type="compositionally biased region" description="Polar residues" evidence="11">
    <location>
        <begin position="153"/>
        <end position="174"/>
    </location>
</feature>
<accession>A0A8J4SNP7</accession>
<dbReference type="PROSITE" id="PS50016">
    <property type="entry name" value="ZF_PHD_2"/>
    <property type="match status" value="1"/>
</dbReference>
<keyword evidence="16" id="KW-1185">Reference proteome</keyword>
<dbReference type="CDD" id="cd06008">
    <property type="entry name" value="NF-X1-zinc-finger"/>
    <property type="match status" value="6"/>
</dbReference>
<evidence type="ECO:0000256" key="7">
    <source>
        <dbReference type="ARBA" id="ARBA00023015"/>
    </source>
</evidence>
<feature type="domain" description="RING-type" evidence="13">
    <location>
        <begin position="231"/>
        <end position="290"/>
    </location>
</feature>
<feature type="region of interest" description="Disordered" evidence="11">
    <location>
        <begin position="115"/>
        <end position="182"/>
    </location>
</feature>
<evidence type="ECO:0000256" key="5">
    <source>
        <dbReference type="ARBA" id="ARBA00022771"/>
    </source>
</evidence>
<evidence type="ECO:0000313" key="15">
    <source>
        <dbReference type="EMBL" id="KAF5402603.1"/>
    </source>
</evidence>
<proteinExistence type="inferred from homology"/>
<organism evidence="15 16">
    <name type="scientific">Paragonimus heterotremus</name>
    <dbReference type="NCBI Taxonomy" id="100268"/>
    <lineage>
        <taxon>Eukaryota</taxon>
        <taxon>Metazoa</taxon>
        <taxon>Spiralia</taxon>
        <taxon>Lophotrochozoa</taxon>
        <taxon>Platyhelminthes</taxon>
        <taxon>Trematoda</taxon>
        <taxon>Digenea</taxon>
        <taxon>Plagiorchiida</taxon>
        <taxon>Troglotremata</taxon>
        <taxon>Troglotrematidae</taxon>
        <taxon>Paragonimus</taxon>
    </lineage>
</organism>
<keyword evidence="4" id="KW-0677">Repeat</keyword>
<protein>
    <recommendedName>
        <fullName evidence="17">Transcriptional repressor NF-X1</fullName>
    </recommendedName>
</protein>
<dbReference type="PANTHER" id="PTHR12360:SF12">
    <property type="entry name" value="TRANSCRIPTIONAL REPRESSOR NF-X1"/>
    <property type="match status" value="1"/>
</dbReference>
<comment type="similarity">
    <text evidence="2">Belongs to the NFX1 family.</text>
</comment>
<dbReference type="PROSITE" id="PS51061">
    <property type="entry name" value="R3H"/>
    <property type="match status" value="1"/>
</dbReference>
<evidence type="ECO:0000256" key="3">
    <source>
        <dbReference type="ARBA" id="ARBA00022723"/>
    </source>
</evidence>
<comment type="caution">
    <text evidence="15">The sequence shown here is derived from an EMBL/GenBank/DDBJ whole genome shotgun (WGS) entry which is preliminary data.</text>
</comment>
<keyword evidence="8" id="KW-0804">Transcription</keyword>
<keyword evidence="7" id="KW-0805">Transcription regulation</keyword>
<dbReference type="InterPro" id="IPR001841">
    <property type="entry name" value="Znf_RING"/>
</dbReference>
<name>A0A8J4SNP7_9TREM</name>
<evidence type="ECO:0000256" key="6">
    <source>
        <dbReference type="ARBA" id="ARBA00022833"/>
    </source>
</evidence>
<dbReference type="SUPFAM" id="SSF82708">
    <property type="entry name" value="R3H domain"/>
    <property type="match status" value="1"/>
</dbReference>
<evidence type="ECO:0000256" key="9">
    <source>
        <dbReference type="ARBA" id="ARBA00023242"/>
    </source>
</evidence>
<dbReference type="InterPro" id="IPR034078">
    <property type="entry name" value="NFX1_fam"/>
</dbReference>
<evidence type="ECO:0000259" key="13">
    <source>
        <dbReference type="PROSITE" id="PS50089"/>
    </source>
</evidence>
<dbReference type="InterPro" id="IPR000967">
    <property type="entry name" value="Znf_NFX1"/>
</dbReference>